<sequence>MTRGFGLVVRFTLRDAEAAEAFDALVTKVLEGIRAQEPGTLAHVVHAVAGEPHARLFYELYADRAAFDHHEQQEHTRHFLKEREKYVSDVHVTFLRSQDAAGAWT</sequence>
<comment type="caution">
    <text evidence="2">The sequence shown here is derived from an EMBL/GenBank/DDBJ whole genome shotgun (WGS) entry which is preliminary data.</text>
</comment>
<dbReference type="Proteomes" id="UP001431313">
    <property type="component" value="Unassembled WGS sequence"/>
</dbReference>
<keyword evidence="2" id="KW-0560">Oxidoreductase</keyword>
<keyword evidence="3" id="KW-1185">Reference proteome</keyword>
<proteinExistence type="predicted"/>
<feature type="domain" description="ABM" evidence="1">
    <location>
        <begin position="5"/>
        <end position="99"/>
    </location>
</feature>
<dbReference type="InterPro" id="IPR011008">
    <property type="entry name" value="Dimeric_a/b-barrel"/>
</dbReference>
<dbReference type="SUPFAM" id="SSF54909">
    <property type="entry name" value="Dimeric alpha+beta barrel"/>
    <property type="match status" value="1"/>
</dbReference>
<gene>
    <name evidence="2" type="ORF">NX801_09325</name>
</gene>
<name>A0ABT2CEM6_9ACTN</name>
<dbReference type="EMBL" id="JANUGQ010000006">
    <property type="protein sequence ID" value="MCS0635863.1"/>
    <property type="molecule type" value="Genomic_DNA"/>
</dbReference>
<evidence type="ECO:0000313" key="3">
    <source>
        <dbReference type="Proteomes" id="UP001431313"/>
    </source>
</evidence>
<dbReference type="RefSeq" id="WP_258786799.1">
    <property type="nucleotide sequence ID" value="NZ_JANUGQ010000006.1"/>
</dbReference>
<organism evidence="2 3">
    <name type="scientific">Streptomyces pyxinae</name>
    <dbReference type="NCBI Taxonomy" id="2970734"/>
    <lineage>
        <taxon>Bacteria</taxon>
        <taxon>Bacillati</taxon>
        <taxon>Actinomycetota</taxon>
        <taxon>Actinomycetes</taxon>
        <taxon>Kitasatosporales</taxon>
        <taxon>Streptomycetaceae</taxon>
        <taxon>Streptomyces</taxon>
    </lineage>
</organism>
<dbReference type="Pfam" id="PF03992">
    <property type="entry name" value="ABM"/>
    <property type="match status" value="1"/>
</dbReference>
<dbReference type="Gene3D" id="3.30.70.100">
    <property type="match status" value="1"/>
</dbReference>
<evidence type="ECO:0000313" key="2">
    <source>
        <dbReference type="EMBL" id="MCS0635863.1"/>
    </source>
</evidence>
<protein>
    <submittedName>
        <fullName evidence="2">Antibiotic biosynthesis monooxygenase</fullName>
    </submittedName>
</protein>
<dbReference type="PROSITE" id="PS51725">
    <property type="entry name" value="ABM"/>
    <property type="match status" value="1"/>
</dbReference>
<evidence type="ECO:0000259" key="1">
    <source>
        <dbReference type="PROSITE" id="PS51725"/>
    </source>
</evidence>
<reference evidence="2" key="1">
    <citation type="submission" date="2022-08" db="EMBL/GenBank/DDBJ databases">
        <authorList>
            <person name="Somphong A."/>
            <person name="Phongsopitanun W."/>
        </authorList>
    </citation>
    <scope>NUCLEOTIDE SEQUENCE</scope>
    <source>
        <strain evidence="2">LP05-1</strain>
    </source>
</reference>
<dbReference type="InterPro" id="IPR007138">
    <property type="entry name" value="ABM_dom"/>
</dbReference>
<dbReference type="GO" id="GO:0004497">
    <property type="term" value="F:monooxygenase activity"/>
    <property type="evidence" value="ECO:0007669"/>
    <property type="project" value="UniProtKB-KW"/>
</dbReference>
<keyword evidence="2" id="KW-0503">Monooxygenase</keyword>
<accession>A0ABT2CEM6</accession>